<keyword evidence="1 5" id="KW-0328">Glycosyltransferase</keyword>
<keyword evidence="4 5" id="KW-0961">Cell wall biogenesis/degradation</keyword>
<dbReference type="Pfam" id="PF03808">
    <property type="entry name" value="Glyco_tran_WecG"/>
    <property type="match status" value="1"/>
</dbReference>
<evidence type="ECO:0000256" key="2">
    <source>
        <dbReference type="ARBA" id="ARBA00022679"/>
    </source>
</evidence>
<name>A0ABS6EYK0_9CLOT</name>
<dbReference type="EMBL" id="JAHLQL010000001">
    <property type="protein sequence ID" value="MBU5590810.1"/>
    <property type="molecule type" value="Genomic_DNA"/>
</dbReference>
<reference evidence="6 7" key="1">
    <citation type="submission" date="2021-06" db="EMBL/GenBank/DDBJ databases">
        <authorList>
            <person name="Sun Q."/>
            <person name="Li D."/>
        </authorList>
    </citation>
    <scope>NUCLEOTIDE SEQUENCE [LARGE SCALE GENOMIC DNA]</scope>
    <source>
        <strain evidence="6 7">MSJ-4</strain>
    </source>
</reference>
<gene>
    <name evidence="6" type="ORF">KQI89_03460</name>
</gene>
<dbReference type="CDD" id="cd06533">
    <property type="entry name" value="Glyco_transf_WecG_TagA"/>
    <property type="match status" value="1"/>
</dbReference>
<protein>
    <recommendedName>
        <fullName evidence="5">N-acetylglucosaminyldiphosphoundecaprenol N-acetyl-beta-D-mannosaminyltransferase</fullName>
        <ecNumber evidence="5">2.4.1.187</ecNumber>
    </recommendedName>
    <alternativeName>
        <fullName evidence="5">N-acetylmannosaminyltransferase</fullName>
    </alternativeName>
    <alternativeName>
        <fullName evidence="5">UDP-N-acetylmannosamine transferase</fullName>
    </alternativeName>
    <alternativeName>
        <fullName evidence="5">UDP-N-acetylmannosamine:N-acetylglucosaminyl pyrophosphorylundecaprenol N-acetylmannosaminyltransferase</fullName>
    </alternativeName>
</protein>
<comment type="similarity">
    <text evidence="5">Belongs to the glycosyltransferase 26 family. TagA/TarA subfamily.</text>
</comment>
<dbReference type="RefSeq" id="WP_216455916.1">
    <property type="nucleotide sequence ID" value="NZ_JAHLQL010000001.1"/>
</dbReference>
<dbReference type="NCBIfam" id="TIGR00696">
    <property type="entry name" value="wecG_tagA_cpsF"/>
    <property type="match status" value="1"/>
</dbReference>
<dbReference type="EC" id="2.4.1.187" evidence="5"/>
<comment type="function">
    <text evidence="5">Catalyzes the conversion of GlcNAc-PP-undecaprenol into ManNAc-GlcNAc-PP-undecaprenol, the first committed lipid intermediate in the de novo synthesis of teichoic acid.</text>
</comment>
<dbReference type="PANTHER" id="PTHR34136:SF1">
    <property type="entry name" value="UDP-N-ACETYL-D-MANNOSAMINURONIC ACID TRANSFERASE"/>
    <property type="match status" value="1"/>
</dbReference>
<dbReference type="InterPro" id="IPR004629">
    <property type="entry name" value="WecG_TagA_CpsF"/>
</dbReference>
<keyword evidence="2 5" id="KW-0808">Transferase</keyword>
<dbReference type="Proteomes" id="UP000736583">
    <property type="component" value="Unassembled WGS sequence"/>
</dbReference>
<sequence>MIDILGYPIYNGYKDELIEKIINKEKKIHVVSGNPEVLYQGLYEKELYNNFVSEESLIIPDGVGVVYSAKIKGLQVKEKIAGVEVMQDIISYCDKASKTIYLLGAKKQVVEKCKNTIEKTYKNVKVVGYRDGYFDLENCDDLIEDINKCNPHALFVAMGCPRQERFIIKYMNKLPCKIYMGVGGSFDIIAGEVKRAPKWMIKLGIEWLYRVAKEPWRIKRLGSIPKFMFKALVYKNVG</sequence>
<evidence type="ECO:0000256" key="5">
    <source>
        <dbReference type="HAMAP-Rule" id="MF_02070"/>
    </source>
</evidence>
<dbReference type="InterPro" id="IPR034714">
    <property type="entry name" value="TagA_TarA"/>
</dbReference>
<comment type="caution">
    <text evidence="6">The sequence shown here is derived from an EMBL/GenBank/DDBJ whole genome shotgun (WGS) entry which is preliminary data.</text>
</comment>
<organism evidence="6 7">
    <name type="scientific">Clostridium simiarum</name>
    <dbReference type="NCBI Taxonomy" id="2841506"/>
    <lineage>
        <taxon>Bacteria</taxon>
        <taxon>Bacillati</taxon>
        <taxon>Bacillota</taxon>
        <taxon>Clostridia</taxon>
        <taxon>Eubacteriales</taxon>
        <taxon>Clostridiaceae</taxon>
        <taxon>Clostridium</taxon>
    </lineage>
</organism>
<evidence type="ECO:0000313" key="6">
    <source>
        <dbReference type="EMBL" id="MBU5590810.1"/>
    </source>
</evidence>
<keyword evidence="3 5" id="KW-0777">Teichoic acid biosynthesis</keyword>
<accession>A0ABS6EYK0</accession>
<evidence type="ECO:0000256" key="3">
    <source>
        <dbReference type="ARBA" id="ARBA00022944"/>
    </source>
</evidence>
<comment type="catalytic activity">
    <reaction evidence="5">
        <text>UDP-N-acetyl-alpha-D-mannosamine + N-acetyl-alpha-D-glucosaminyl-di-trans,octa-cis-undecaprenyl diphosphate = N-acetyl-beta-D-mannosaminyl-(1-&gt;4)-N-acetyl-alpha-D-glucosaminyl di-trans,octa-cis-undecaprenyl diphosphate + UDP + H(+)</text>
        <dbReference type="Rhea" id="RHEA:16053"/>
        <dbReference type="ChEBI" id="CHEBI:15378"/>
        <dbReference type="ChEBI" id="CHEBI:58223"/>
        <dbReference type="ChEBI" id="CHEBI:62959"/>
        <dbReference type="ChEBI" id="CHEBI:68623"/>
        <dbReference type="ChEBI" id="CHEBI:132210"/>
        <dbReference type="EC" id="2.4.1.187"/>
    </reaction>
</comment>
<dbReference type="HAMAP" id="MF_02070">
    <property type="entry name" value="TagA_TarA"/>
    <property type="match status" value="1"/>
</dbReference>
<evidence type="ECO:0000313" key="7">
    <source>
        <dbReference type="Proteomes" id="UP000736583"/>
    </source>
</evidence>
<evidence type="ECO:0000256" key="4">
    <source>
        <dbReference type="ARBA" id="ARBA00023316"/>
    </source>
</evidence>
<comment type="pathway">
    <text evidence="5">Cell wall biogenesis; teichoic acid biosynthesis.</text>
</comment>
<evidence type="ECO:0000256" key="1">
    <source>
        <dbReference type="ARBA" id="ARBA00022676"/>
    </source>
</evidence>
<dbReference type="PANTHER" id="PTHR34136">
    <property type="match status" value="1"/>
</dbReference>
<keyword evidence="7" id="KW-1185">Reference proteome</keyword>
<proteinExistence type="inferred from homology"/>